<evidence type="ECO:0000313" key="3">
    <source>
        <dbReference type="Proteomes" id="UP000515908"/>
    </source>
</evidence>
<protein>
    <submittedName>
        <fullName evidence="2">Uncharacterized protein</fullName>
    </submittedName>
</protein>
<evidence type="ECO:0000313" key="2">
    <source>
        <dbReference type="EMBL" id="CAD2214453.1"/>
    </source>
</evidence>
<proteinExistence type="predicted"/>
<keyword evidence="3" id="KW-1185">Reference proteome</keyword>
<feature type="region of interest" description="Disordered" evidence="1">
    <location>
        <begin position="1"/>
        <end position="24"/>
    </location>
</feature>
<accession>A0A7G2C6R0</accession>
<dbReference type="Proteomes" id="UP000515908">
    <property type="component" value="Chromosome 03"/>
</dbReference>
<reference evidence="2 3" key="1">
    <citation type="submission" date="2020-08" db="EMBL/GenBank/DDBJ databases">
        <authorList>
            <person name="Newling K."/>
            <person name="Davey J."/>
            <person name="Forrester S."/>
        </authorList>
    </citation>
    <scope>NUCLEOTIDE SEQUENCE [LARGE SCALE GENOMIC DNA]</scope>
    <source>
        <strain evidence="3">Crithidia deanei Carvalho (ATCC PRA-265)</strain>
    </source>
</reference>
<evidence type="ECO:0000256" key="1">
    <source>
        <dbReference type="SAM" id="MobiDB-lite"/>
    </source>
</evidence>
<sequence length="81" mass="9286">MQSSPDTHETVYGAPAGDGVRDPYDDEALHMAQRDSNLRERRMENEAYRQAWSELAGAVFQAAYTAALQEQRQQLKQKWQS</sequence>
<dbReference type="EMBL" id="LR877147">
    <property type="protein sequence ID" value="CAD2214453.1"/>
    <property type="molecule type" value="Genomic_DNA"/>
</dbReference>
<organism evidence="2 3">
    <name type="scientific">Angomonas deanei</name>
    <dbReference type="NCBI Taxonomy" id="59799"/>
    <lineage>
        <taxon>Eukaryota</taxon>
        <taxon>Discoba</taxon>
        <taxon>Euglenozoa</taxon>
        <taxon>Kinetoplastea</taxon>
        <taxon>Metakinetoplastina</taxon>
        <taxon>Trypanosomatida</taxon>
        <taxon>Trypanosomatidae</taxon>
        <taxon>Strigomonadinae</taxon>
        <taxon>Angomonas</taxon>
    </lineage>
</organism>
<gene>
    <name evidence="2" type="ORF">ADEAN_000189900</name>
</gene>
<name>A0A7G2C6R0_9TRYP</name>
<dbReference type="AlphaFoldDB" id="A0A7G2C6R0"/>
<dbReference type="VEuPathDB" id="TriTrypDB:ADEAN_000189900"/>